<keyword evidence="2" id="KW-1185">Reference proteome</keyword>
<dbReference type="AlphaFoldDB" id="A0AAW2CFM9"/>
<reference evidence="1 2" key="1">
    <citation type="submission" date="2024-01" db="EMBL/GenBank/DDBJ databases">
        <title>A telomere-to-telomere, gap-free genome of sweet tea (Lithocarpus litseifolius).</title>
        <authorList>
            <person name="Zhou J."/>
        </authorList>
    </citation>
    <scope>NUCLEOTIDE SEQUENCE [LARGE SCALE GENOMIC DNA]</scope>
    <source>
        <strain evidence="1">Zhou-2022a</strain>
        <tissue evidence="1">Leaf</tissue>
    </source>
</reference>
<dbReference type="Proteomes" id="UP001459277">
    <property type="component" value="Unassembled WGS sequence"/>
</dbReference>
<name>A0AAW2CFM9_9ROSI</name>
<evidence type="ECO:0000313" key="1">
    <source>
        <dbReference type="EMBL" id="KAK9996044.1"/>
    </source>
</evidence>
<comment type="caution">
    <text evidence="1">The sequence shown here is derived from an EMBL/GenBank/DDBJ whole genome shotgun (WGS) entry which is preliminary data.</text>
</comment>
<organism evidence="1 2">
    <name type="scientific">Lithocarpus litseifolius</name>
    <dbReference type="NCBI Taxonomy" id="425828"/>
    <lineage>
        <taxon>Eukaryota</taxon>
        <taxon>Viridiplantae</taxon>
        <taxon>Streptophyta</taxon>
        <taxon>Embryophyta</taxon>
        <taxon>Tracheophyta</taxon>
        <taxon>Spermatophyta</taxon>
        <taxon>Magnoliopsida</taxon>
        <taxon>eudicotyledons</taxon>
        <taxon>Gunneridae</taxon>
        <taxon>Pentapetalae</taxon>
        <taxon>rosids</taxon>
        <taxon>fabids</taxon>
        <taxon>Fagales</taxon>
        <taxon>Fagaceae</taxon>
        <taxon>Lithocarpus</taxon>
    </lineage>
</organism>
<dbReference type="EMBL" id="JAZDWU010000007">
    <property type="protein sequence ID" value="KAK9996044.1"/>
    <property type="molecule type" value="Genomic_DNA"/>
</dbReference>
<gene>
    <name evidence="1" type="ORF">SO802_020730</name>
</gene>
<protein>
    <submittedName>
        <fullName evidence="1">Uncharacterized protein</fullName>
    </submittedName>
</protein>
<accession>A0AAW2CFM9</accession>
<sequence>MNPLCCIAPVSIEKDQATPLAAKLGGQYQLGLDLSRKTVKPCPSAQVFVLFFFSGFDGHGEVVVVQ</sequence>
<proteinExistence type="predicted"/>
<evidence type="ECO:0000313" key="2">
    <source>
        <dbReference type="Proteomes" id="UP001459277"/>
    </source>
</evidence>